<evidence type="ECO:0000256" key="6">
    <source>
        <dbReference type="ARBA" id="ARBA00023136"/>
    </source>
</evidence>
<evidence type="ECO:0000313" key="11">
    <source>
        <dbReference type="Proteomes" id="UP001321749"/>
    </source>
</evidence>
<gene>
    <name evidence="10" type="ORF">QBC42DRAFT_32322</name>
</gene>
<evidence type="ECO:0000313" key="10">
    <source>
        <dbReference type="EMBL" id="KAK4464832.1"/>
    </source>
</evidence>
<dbReference type="Gene3D" id="1.20.1420.30">
    <property type="entry name" value="NCX, central ion-binding region"/>
    <property type="match status" value="2"/>
</dbReference>
<dbReference type="PANTHER" id="PTHR12266:SF0">
    <property type="entry name" value="MITOCHONDRIAL SODIUM_CALCIUM EXCHANGER PROTEIN"/>
    <property type="match status" value="1"/>
</dbReference>
<reference evidence="10" key="2">
    <citation type="submission" date="2023-06" db="EMBL/GenBank/DDBJ databases">
        <authorList>
            <consortium name="Lawrence Berkeley National Laboratory"/>
            <person name="Mondo S.J."/>
            <person name="Hensen N."/>
            <person name="Bonometti L."/>
            <person name="Westerberg I."/>
            <person name="Brannstrom I.O."/>
            <person name="Guillou S."/>
            <person name="Cros-Aarteil S."/>
            <person name="Calhoun S."/>
            <person name="Haridas S."/>
            <person name="Kuo A."/>
            <person name="Pangilinan J."/>
            <person name="Riley R."/>
            <person name="Labutti K."/>
            <person name="Andreopoulos B."/>
            <person name="Lipzen A."/>
            <person name="Chen C."/>
            <person name="Yanf M."/>
            <person name="Daum C."/>
            <person name="Ng V."/>
            <person name="Clum A."/>
            <person name="Steindorff A."/>
            <person name="Ohm R."/>
            <person name="Martin F."/>
            <person name="Silar P."/>
            <person name="Natvig D."/>
            <person name="Lalanne C."/>
            <person name="Gautier V."/>
            <person name="Ament-Velasquez S.L."/>
            <person name="Kruys A."/>
            <person name="Hutchinson M.I."/>
            <person name="Powell A.J."/>
            <person name="Barry K."/>
            <person name="Miller A.N."/>
            <person name="Grigoriev I.V."/>
            <person name="Debuchy R."/>
            <person name="Gladieux P."/>
            <person name="Thoren M.H."/>
            <person name="Johannesson H."/>
        </authorList>
    </citation>
    <scope>NUCLEOTIDE SEQUENCE</scope>
    <source>
        <strain evidence="10">PSN324</strain>
    </source>
</reference>
<keyword evidence="4 8" id="KW-0812">Transmembrane</keyword>
<sequence length="973" mass="106018">MLSRLSERRTLPRAWSILAFILTVAALYAAIAPSSAARSNSNDHGAHMQTWDSKAHKEQPVECRDVHHVANQCAFVLEHCKDDNEAALIHYLSFYYCRMAGAQPLALLILVFWLVLLFSTIGIAASDFFSVNLDTLAKELGMSENLAGVTLLALGNGSPDVFSTFAAMKSNSGSMAVGELIGAACFITAVVAGSMALIRGEFKVNRSTFIRDVLFFIVAVSFTMVFLADGKLHIWECAAMILFYLFYVLFVFASHLHSSRRAKARAKIKASRTQIYSPGGVGTAEIEPYRDDLDDEALLAGGRSRSAPEPADLGILERAAGAPRIEVTGSDLPSRQNVRDDEQRDMHAAAEMTSSMRVLRPRYGRSNTTITPIRPSLVGVLEFRSVLSSLQKERNMRMGALPERQHTSHGHHRSVSITTGEDVRGRARINTSPANLSASSRERALSHGNAPLNLERACLPQPDPGLGGAGTRTSSAARTVDGRLAPPSLLTQEPQSFAQLPLRLNIPTSSGHSSPATSPFPRYSESPLLLSPSSPHNPGYPFPDTLGDIRRRSMPDISESEEHPRPVSWWPYHLLPPPHVLATTLFPTLQGWKEKPIWDKALGLLSVPSIFLLVITLPVSETGEEEDEDDEEEIDAASLADDNQIAPAIVPGDGQEWQQFRRRTRSIASRSPRASPALSPQRTPLHAPRLPGDSVTLPHPLPFTHGHVSEADRITVSSEGPPPWNRWLYVVNLFMGPLFIVLILWLNMTADPGGPPVDWAKTLVRLVLYSLLVSLCLVLGLFSTTTTNKKPKLHWIICIFGFIISVFWISTIAGEVVGVLKALGAILNMSEAILGLTIFAMGNSVGDLFANITIARLGSPIMALAACFGGPMLNILLGVGIGGIWGSTIAANKASKKHPDRPFKYKPIRIRVGGTLIVSASTVLVTLIFLLVAVPRSDWTMNRKIGFGLIAIWTTSMVINIILEVVGIWTEVV</sequence>
<dbReference type="PANTHER" id="PTHR12266">
    <property type="entry name" value="NA+/CA2+ K+ INDEPENDENT EXCHANGER"/>
    <property type="match status" value="1"/>
</dbReference>
<keyword evidence="5 8" id="KW-1133">Transmembrane helix</keyword>
<feature type="transmembrane region" description="Helical" evidence="8">
    <location>
        <begin position="180"/>
        <end position="197"/>
    </location>
</feature>
<dbReference type="GO" id="GO:0008324">
    <property type="term" value="F:monoatomic cation transmembrane transporter activity"/>
    <property type="evidence" value="ECO:0007669"/>
    <property type="project" value="TreeGrafter"/>
</dbReference>
<comment type="similarity">
    <text evidence="2">Belongs to the Ca(2+):cation antiporter (CaCA) (TC 2.A.19) family.</text>
</comment>
<feature type="region of interest" description="Disordered" evidence="7">
    <location>
        <begin position="403"/>
        <end position="426"/>
    </location>
</feature>
<feature type="transmembrane region" description="Helical" evidence="8">
    <location>
        <begin position="912"/>
        <end position="933"/>
    </location>
</feature>
<evidence type="ECO:0000259" key="9">
    <source>
        <dbReference type="Pfam" id="PF01699"/>
    </source>
</evidence>
<feature type="compositionally biased region" description="Polar residues" evidence="7">
    <location>
        <begin position="506"/>
        <end position="517"/>
    </location>
</feature>
<feature type="domain" description="Sodium/calcium exchanger membrane region" evidence="9">
    <location>
        <begin position="799"/>
        <end position="961"/>
    </location>
</feature>
<protein>
    <submittedName>
        <fullName evidence="10">Sodium/calcium exchanger protein-domain-containing protein</fullName>
    </submittedName>
</protein>
<feature type="region of interest" description="Disordered" evidence="7">
    <location>
        <begin position="663"/>
        <end position="690"/>
    </location>
</feature>
<dbReference type="Proteomes" id="UP001321749">
    <property type="component" value="Unassembled WGS sequence"/>
</dbReference>
<name>A0AAV9HVV9_9PEZI</name>
<evidence type="ECO:0000256" key="4">
    <source>
        <dbReference type="ARBA" id="ARBA00022692"/>
    </source>
</evidence>
<evidence type="ECO:0000256" key="8">
    <source>
        <dbReference type="SAM" id="Phobius"/>
    </source>
</evidence>
<evidence type="ECO:0000256" key="2">
    <source>
        <dbReference type="ARBA" id="ARBA00008170"/>
    </source>
</evidence>
<dbReference type="GO" id="GO:0006874">
    <property type="term" value="P:intracellular calcium ion homeostasis"/>
    <property type="evidence" value="ECO:0007669"/>
    <property type="project" value="TreeGrafter"/>
</dbReference>
<feature type="compositionally biased region" description="Low complexity" evidence="7">
    <location>
        <begin position="666"/>
        <end position="682"/>
    </location>
</feature>
<comment type="subcellular location">
    <subcellularLocation>
        <location evidence="1">Membrane</location>
        <topology evidence="1">Multi-pass membrane protein</topology>
    </subcellularLocation>
</comment>
<proteinExistence type="inferred from homology"/>
<feature type="transmembrane region" description="Helical" evidence="8">
    <location>
        <begin position="727"/>
        <end position="746"/>
    </location>
</feature>
<dbReference type="GO" id="GO:0016020">
    <property type="term" value="C:membrane"/>
    <property type="evidence" value="ECO:0007669"/>
    <property type="project" value="UniProtKB-SubCell"/>
</dbReference>
<feature type="domain" description="Sodium/calcium exchanger membrane region" evidence="9">
    <location>
        <begin position="111"/>
        <end position="252"/>
    </location>
</feature>
<feature type="transmembrane region" description="Helical" evidence="8">
    <location>
        <begin position="945"/>
        <end position="969"/>
    </location>
</feature>
<feature type="region of interest" description="Disordered" evidence="7">
    <location>
        <begin position="505"/>
        <end position="550"/>
    </location>
</feature>
<feature type="transmembrane region" description="Helical" evidence="8">
    <location>
        <begin position="105"/>
        <end position="125"/>
    </location>
</feature>
<evidence type="ECO:0000256" key="7">
    <source>
        <dbReference type="SAM" id="MobiDB-lite"/>
    </source>
</evidence>
<dbReference type="InterPro" id="IPR004837">
    <property type="entry name" value="NaCa_Exmemb"/>
</dbReference>
<keyword evidence="6 8" id="KW-0472">Membrane</keyword>
<evidence type="ECO:0000256" key="1">
    <source>
        <dbReference type="ARBA" id="ARBA00004141"/>
    </source>
</evidence>
<dbReference type="InterPro" id="IPR044880">
    <property type="entry name" value="NCX_ion-bd_dom_sf"/>
</dbReference>
<feature type="transmembrane region" description="Helical" evidence="8">
    <location>
        <begin position="209"/>
        <end position="227"/>
    </location>
</feature>
<feature type="transmembrane region" description="Helical" evidence="8">
    <location>
        <begin position="766"/>
        <end position="783"/>
    </location>
</feature>
<feature type="transmembrane region" description="Helical" evidence="8">
    <location>
        <begin position="872"/>
        <end position="891"/>
    </location>
</feature>
<comment type="caution">
    <text evidence="10">The sequence shown here is derived from an EMBL/GenBank/DDBJ whole genome shotgun (WGS) entry which is preliminary data.</text>
</comment>
<evidence type="ECO:0000256" key="3">
    <source>
        <dbReference type="ARBA" id="ARBA00022448"/>
    </source>
</evidence>
<reference evidence="10" key="1">
    <citation type="journal article" date="2023" name="Mol. Phylogenet. Evol.">
        <title>Genome-scale phylogeny and comparative genomics of the fungal order Sordariales.</title>
        <authorList>
            <person name="Hensen N."/>
            <person name="Bonometti L."/>
            <person name="Westerberg I."/>
            <person name="Brannstrom I.O."/>
            <person name="Guillou S."/>
            <person name="Cros-Aarteil S."/>
            <person name="Calhoun S."/>
            <person name="Haridas S."/>
            <person name="Kuo A."/>
            <person name="Mondo S."/>
            <person name="Pangilinan J."/>
            <person name="Riley R."/>
            <person name="LaButti K."/>
            <person name="Andreopoulos B."/>
            <person name="Lipzen A."/>
            <person name="Chen C."/>
            <person name="Yan M."/>
            <person name="Daum C."/>
            <person name="Ng V."/>
            <person name="Clum A."/>
            <person name="Steindorff A."/>
            <person name="Ohm R.A."/>
            <person name="Martin F."/>
            <person name="Silar P."/>
            <person name="Natvig D.O."/>
            <person name="Lalanne C."/>
            <person name="Gautier V."/>
            <person name="Ament-Velasquez S.L."/>
            <person name="Kruys A."/>
            <person name="Hutchinson M.I."/>
            <person name="Powell A.J."/>
            <person name="Barry K."/>
            <person name="Miller A.N."/>
            <person name="Grigoriev I.V."/>
            <person name="Debuchy R."/>
            <person name="Gladieux P."/>
            <person name="Hiltunen Thoren M."/>
            <person name="Johannesson H."/>
        </authorList>
    </citation>
    <scope>NUCLEOTIDE SEQUENCE</scope>
    <source>
        <strain evidence="10">PSN324</strain>
    </source>
</reference>
<keyword evidence="3" id="KW-0813">Transport</keyword>
<dbReference type="Pfam" id="PF01699">
    <property type="entry name" value="Na_Ca_ex"/>
    <property type="match status" value="2"/>
</dbReference>
<dbReference type="EMBL" id="MU864944">
    <property type="protein sequence ID" value="KAK4464832.1"/>
    <property type="molecule type" value="Genomic_DNA"/>
</dbReference>
<accession>A0AAV9HVV9</accession>
<dbReference type="InterPro" id="IPR051359">
    <property type="entry name" value="CaCA_antiporter"/>
</dbReference>
<feature type="transmembrane region" description="Helical" evidence="8">
    <location>
        <begin position="795"/>
        <end position="813"/>
    </location>
</feature>
<feature type="transmembrane region" description="Helical" evidence="8">
    <location>
        <begin position="233"/>
        <end position="253"/>
    </location>
</feature>
<keyword evidence="11" id="KW-1185">Reference proteome</keyword>
<organism evidence="10 11">
    <name type="scientific">Cladorrhinum samala</name>
    <dbReference type="NCBI Taxonomy" id="585594"/>
    <lineage>
        <taxon>Eukaryota</taxon>
        <taxon>Fungi</taxon>
        <taxon>Dikarya</taxon>
        <taxon>Ascomycota</taxon>
        <taxon>Pezizomycotina</taxon>
        <taxon>Sordariomycetes</taxon>
        <taxon>Sordariomycetidae</taxon>
        <taxon>Sordariales</taxon>
        <taxon>Podosporaceae</taxon>
        <taxon>Cladorrhinum</taxon>
    </lineage>
</organism>
<evidence type="ECO:0000256" key="5">
    <source>
        <dbReference type="ARBA" id="ARBA00022989"/>
    </source>
</evidence>
<dbReference type="AlphaFoldDB" id="A0AAV9HVV9"/>